<dbReference type="AlphaFoldDB" id="A0A5D6V9K3"/>
<dbReference type="PRINTS" id="PR01490">
    <property type="entry name" value="RTXTOXIND"/>
</dbReference>
<name>A0A5D6V9K3_9BACT</name>
<sequence>MPEPTLPPPHALPLNHPALRSEEMHEVMQKIPSWMSRWGISLIFALLLLVIGGSYLIKYPDNISTSLRLTTKDFPKSVHARVEGKLVSLLVADNQKVQRGEALAFLESTARPEQVLELSAWLRKLEASLRKGGGNEATDQLLLEPVTAFQQLGELQVDFQAFTLALAQYKANKLGHFYSKKRAMLVHDLQTLSALRGALLTQRTLYEEDLALATQEFLAQQELYEKKVIAPLDFRQQQSRYLSKKFPLEQMNVNLLNNDAQQTTKRGELIELDNSISQQDNVFAQALNSLQSAVQSWESKYVLSAPTSGTVFFNSFLQETQSVAIGQEILTVAPARSEAFGEVNIPQYNLGKIKVNQTVMIKFASYPFQEFGAVVGKVVYISDVPLKDGTFLAKVTLPNGLKTTYNKTIVFRAGMLATAEIITDETRLFDKIFYNILKAIKPSGVA</sequence>
<comment type="subcellular location">
    <subcellularLocation>
        <location evidence="1">Membrane</location>
        <topology evidence="1">Single-pass membrane protein</topology>
    </subcellularLocation>
</comment>
<keyword evidence="4 5" id="KW-0472">Membrane</keyword>
<dbReference type="GO" id="GO:0016020">
    <property type="term" value="C:membrane"/>
    <property type="evidence" value="ECO:0007669"/>
    <property type="project" value="UniProtKB-SubCell"/>
</dbReference>
<feature type="domain" description="AprE-like beta-barrel" evidence="6">
    <location>
        <begin position="342"/>
        <end position="423"/>
    </location>
</feature>
<accession>A0A5D6V9K3</accession>
<keyword evidence="3 5" id="KW-1133">Transmembrane helix</keyword>
<dbReference type="PANTHER" id="PTHR30386">
    <property type="entry name" value="MEMBRANE FUSION SUBUNIT OF EMRAB-TOLC MULTIDRUG EFFLUX PUMP"/>
    <property type="match status" value="1"/>
</dbReference>
<dbReference type="InterPro" id="IPR050739">
    <property type="entry name" value="MFP"/>
</dbReference>
<comment type="caution">
    <text evidence="7">The sequence shown here is derived from an EMBL/GenBank/DDBJ whole genome shotgun (WGS) entry which is preliminary data.</text>
</comment>
<evidence type="ECO:0000256" key="1">
    <source>
        <dbReference type="ARBA" id="ARBA00004167"/>
    </source>
</evidence>
<dbReference type="EMBL" id="VTHL01000003">
    <property type="protein sequence ID" value="TYZ12651.1"/>
    <property type="molecule type" value="Genomic_DNA"/>
</dbReference>
<dbReference type="Gene3D" id="2.40.30.170">
    <property type="match status" value="1"/>
</dbReference>
<evidence type="ECO:0000313" key="8">
    <source>
        <dbReference type="Proteomes" id="UP000322791"/>
    </source>
</evidence>
<evidence type="ECO:0000256" key="2">
    <source>
        <dbReference type="ARBA" id="ARBA00022692"/>
    </source>
</evidence>
<evidence type="ECO:0000256" key="5">
    <source>
        <dbReference type="SAM" id="Phobius"/>
    </source>
</evidence>
<dbReference type="Proteomes" id="UP000322791">
    <property type="component" value="Unassembled WGS sequence"/>
</dbReference>
<keyword evidence="8" id="KW-1185">Reference proteome</keyword>
<evidence type="ECO:0000313" key="7">
    <source>
        <dbReference type="EMBL" id="TYZ12651.1"/>
    </source>
</evidence>
<dbReference type="InterPro" id="IPR058982">
    <property type="entry name" value="Beta-barrel_AprE"/>
</dbReference>
<feature type="transmembrane region" description="Helical" evidence="5">
    <location>
        <begin position="38"/>
        <end position="57"/>
    </location>
</feature>
<dbReference type="RefSeq" id="WP_149069889.1">
    <property type="nucleotide sequence ID" value="NZ_VTHL01000003.1"/>
</dbReference>
<evidence type="ECO:0000256" key="4">
    <source>
        <dbReference type="ARBA" id="ARBA00023136"/>
    </source>
</evidence>
<evidence type="ECO:0000256" key="3">
    <source>
        <dbReference type="ARBA" id="ARBA00022989"/>
    </source>
</evidence>
<dbReference type="Pfam" id="PF26002">
    <property type="entry name" value="Beta-barrel_AprE"/>
    <property type="match status" value="1"/>
</dbReference>
<reference evidence="7 8" key="1">
    <citation type="submission" date="2019-08" db="EMBL/GenBank/DDBJ databases">
        <authorList>
            <person name="Seo M.-J."/>
        </authorList>
    </citation>
    <scope>NUCLEOTIDE SEQUENCE [LARGE SCALE GENOMIC DNA]</scope>
    <source>
        <strain evidence="7 8">KIGAM108</strain>
    </source>
</reference>
<gene>
    <name evidence="7" type="ORF">FY528_04980</name>
</gene>
<keyword evidence="2 5" id="KW-0812">Transmembrane</keyword>
<proteinExistence type="predicted"/>
<organism evidence="7 8">
    <name type="scientific">Hymenobacter lutimineralis</name>
    <dbReference type="NCBI Taxonomy" id="2606448"/>
    <lineage>
        <taxon>Bacteria</taxon>
        <taxon>Pseudomonadati</taxon>
        <taxon>Bacteroidota</taxon>
        <taxon>Cytophagia</taxon>
        <taxon>Cytophagales</taxon>
        <taxon>Hymenobacteraceae</taxon>
        <taxon>Hymenobacter</taxon>
    </lineage>
</organism>
<evidence type="ECO:0000259" key="6">
    <source>
        <dbReference type="Pfam" id="PF26002"/>
    </source>
</evidence>
<dbReference type="PANTHER" id="PTHR30386:SF26">
    <property type="entry name" value="TRANSPORT PROTEIN COMB"/>
    <property type="match status" value="1"/>
</dbReference>
<protein>
    <submittedName>
        <fullName evidence="7">HlyD family efflux transporter periplasmic adaptor subunit</fullName>
    </submittedName>
</protein>